<dbReference type="InParanoid" id="A0A545AKT1"/>
<feature type="transmembrane region" description="Helical" evidence="1">
    <location>
        <begin position="294"/>
        <end position="314"/>
    </location>
</feature>
<feature type="transmembrane region" description="Helical" evidence="1">
    <location>
        <begin position="12"/>
        <end position="32"/>
    </location>
</feature>
<dbReference type="EMBL" id="VIRS01000021">
    <property type="protein sequence ID" value="TQS41891.1"/>
    <property type="molecule type" value="Genomic_DNA"/>
</dbReference>
<sequence length="327" mass="32431">MTVQTSLKPTLALLALGTAFVAGGVLLLHAGAQYAWDGSAPTCAGDVMSPGDQCLSWGRRGSYDYDQGIVDAVDSGRFLRGIGGILVGGLGATLLYAAGSFARRPAGRICAASGLLTLFLAALGLLTVGSGFALVAAVGAAAAGVVLSVAIGVPVGRVVYYAAGVGLLAGAAALVASGSAYAFGGRLSGAGPSDSLTLFLADAFRAHGAELRYVGAVVALAVACRLLRTALDGLPRESVGPDSATDLSDAELEARHHLILTPVTPTSLRAGLWCAAGAVAWAGAAYLATRATAAGSVGAVVLVLLGLAAAGRLAPRRRPVAHLSEIS</sequence>
<accession>A0A545AKT1</accession>
<feature type="transmembrane region" description="Helical" evidence="1">
    <location>
        <begin position="78"/>
        <end position="97"/>
    </location>
</feature>
<organism evidence="2 3">
    <name type="scientific">Cryptosporangium phraense</name>
    <dbReference type="NCBI Taxonomy" id="2593070"/>
    <lineage>
        <taxon>Bacteria</taxon>
        <taxon>Bacillati</taxon>
        <taxon>Actinomycetota</taxon>
        <taxon>Actinomycetes</taxon>
        <taxon>Cryptosporangiales</taxon>
        <taxon>Cryptosporangiaceae</taxon>
        <taxon>Cryptosporangium</taxon>
    </lineage>
</organism>
<evidence type="ECO:0000256" key="1">
    <source>
        <dbReference type="SAM" id="Phobius"/>
    </source>
</evidence>
<keyword evidence="1" id="KW-0812">Transmembrane</keyword>
<keyword evidence="3" id="KW-1185">Reference proteome</keyword>
<evidence type="ECO:0000313" key="2">
    <source>
        <dbReference type="EMBL" id="TQS41891.1"/>
    </source>
</evidence>
<protein>
    <submittedName>
        <fullName evidence="2">Uncharacterized protein</fullName>
    </submittedName>
</protein>
<keyword evidence="1" id="KW-0472">Membrane</keyword>
<dbReference type="AlphaFoldDB" id="A0A545AKT1"/>
<evidence type="ECO:0000313" key="3">
    <source>
        <dbReference type="Proteomes" id="UP000317982"/>
    </source>
</evidence>
<proteinExistence type="predicted"/>
<comment type="caution">
    <text evidence="2">The sequence shown here is derived from an EMBL/GenBank/DDBJ whole genome shotgun (WGS) entry which is preliminary data.</text>
</comment>
<keyword evidence="1" id="KW-1133">Transmembrane helix</keyword>
<gene>
    <name evidence="2" type="ORF">FL583_26780</name>
</gene>
<name>A0A545AKT1_9ACTN</name>
<reference evidence="2 3" key="1">
    <citation type="submission" date="2019-07" db="EMBL/GenBank/DDBJ databases">
        <title>Cryptosporangium phraense sp. nov., isolated from plant litter.</title>
        <authorList>
            <person name="Suriyachadkun C."/>
        </authorList>
    </citation>
    <scope>NUCLEOTIDE SEQUENCE [LARGE SCALE GENOMIC DNA]</scope>
    <source>
        <strain evidence="2 3">A-T 5661</strain>
    </source>
</reference>
<feature type="transmembrane region" description="Helical" evidence="1">
    <location>
        <begin position="132"/>
        <end position="151"/>
    </location>
</feature>
<feature type="transmembrane region" description="Helical" evidence="1">
    <location>
        <begin position="109"/>
        <end position="126"/>
    </location>
</feature>
<dbReference type="RefSeq" id="WP_142707603.1">
    <property type="nucleotide sequence ID" value="NZ_VIRS01000021.1"/>
</dbReference>
<dbReference type="Proteomes" id="UP000317982">
    <property type="component" value="Unassembled WGS sequence"/>
</dbReference>
<feature type="transmembrane region" description="Helical" evidence="1">
    <location>
        <begin position="158"/>
        <end position="183"/>
    </location>
</feature>